<organism evidence="3 4">
    <name type="scientific">Ammoniphilus oxalaticus</name>
    <dbReference type="NCBI Taxonomy" id="66863"/>
    <lineage>
        <taxon>Bacteria</taxon>
        <taxon>Bacillati</taxon>
        <taxon>Bacillota</taxon>
        <taxon>Bacilli</taxon>
        <taxon>Bacillales</taxon>
        <taxon>Paenibacillaceae</taxon>
        <taxon>Aneurinibacillus group</taxon>
        <taxon>Ammoniphilus</taxon>
    </lineage>
</organism>
<evidence type="ECO:0000256" key="1">
    <source>
        <dbReference type="SAM" id="Coils"/>
    </source>
</evidence>
<dbReference type="AlphaFoldDB" id="A0A419SCY5"/>
<dbReference type="InterPro" id="IPR051703">
    <property type="entry name" value="NF-kappa-B_Signaling_Reg"/>
</dbReference>
<evidence type="ECO:0000259" key="2">
    <source>
        <dbReference type="Pfam" id="PF09588"/>
    </source>
</evidence>
<accession>A0A419SCY5</accession>
<dbReference type="InterPro" id="IPR019080">
    <property type="entry name" value="YqaJ_viral_recombinase"/>
</dbReference>
<dbReference type="InterPro" id="IPR017482">
    <property type="entry name" value="Lambda-type_endonuclease"/>
</dbReference>
<gene>
    <name evidence="3" type="ORF">BEP19_15000</name>
</gene>
<dbReference type="Gene3D" id="3.90.320.10">
    <property type="match status" value="1"/>
</dbReference>
<evidence type="ECO:0000313" key="3">
    <source>
        <dbReference type="EMBL" id="RKD20989.1"/>
    </source>
</evidence>
<comment type="caution">
    <text evidence="3">The sequence shown here is derived from an EMBL/GenBank/DDBJ whole genome shotgun (WGS) entry which is preliminary data.</text>
</comment>
<dbReference type="Pfam" id="PF09588">
    <property type="entry name" value="YqaJ"/>
    <property type="match status" value="1"/>
</dbReference>
<dbReference type="InterPro" id="IPR011335">
    <property type="entry name" value="Restrct_endonuc-II-like"/>
</dbReference>
<dbReference type="PANTHER" id="PTHR46609:SF6">
    <property type="entry name" value="EXONUCLEASE, PHAGE-TYPE_RECB, C-TERMINAL DOMAIN-CONTAINING PROTEIN-RELATED"/>
    <property type="match status" value="1"/>
</dbReference>
<dbReference type="NCBIfam" id="TIGR03033">
    <property type="entry name" value="phage_rel_nuc"/>
    <property type="match status" value="1"/>
</dbReference>
<keyword evidence="4" id="KW-1185">Reference proteome</keyword>
<dbReference type="RefSeq" id="WP_120191053.1">
    <property type="nucleotide sequence ID" value="NZ_MCHY01000013.1"/>
</dbReference>
<reference evidence="3 4" key="1">
    <citation type="submission" date="2016-08" db="EMBL/GenBank/DDBJ databases">
        <title>Novel Firmicute Genomes.</title>
        <authorList>
            <person name="Poppleton D.I."/>
            <person name="Gribaldo S."/>
        </authorList>
    </citation>
    <scope>NUCLEOTIDE SEQUENCE [LARGE SCALE GENOMIC DNA]</scope>
    <source>
        <strain evidence="3 4">RAOx-1</strain>
    </source>
</reference>
<dbReference type="Proteomes" id="UP000284219">
    <property type="component" value="Unassembled WGS sequence"/>
</dbReference>
<feature type="domain" description="YqaJ viral recombinase" evidence="2">
    <location>
        <begin position="16"/>
        <end position="152"/>
    </location>
</feature>
<feature type="coiled-coil region" evidence="1">
    <location>
        <begin position="230"/>
        <end position="264"/>
    </location>
</feature>
<keyword evidence="1" id="KW-0175">Coiled coil</keyword>
<dbReference type="SUPFAM" id="SSF52980">
    <property type="entry name" value="Restriction endonuclease-like"/>
    <property type="match status" value="1"/>
</dbReference>
<dbReference type="EMBL" id="MCHY01000013">
    <property type="protein sequence ID" value="RKD20989.1"/>
    <property type="molecule type" value="Genomic_DNA"/>
</dbReference>
<evidence type="ECO:0000313" key="4">
    <source>
        <dbReference type="Proteomes" id="UP000284219"/>
    </source>
</evidence>
<dbReference type="PANTHER" id="PTHR46609">
    <property type="entry name" value="EXONUCLEASE, PHAGE-TYPE/RECB, C-TERMINAL DOMAIN-CONTAINING PROTEIN"/>
    <property type="match status" value="1"/>
</dbReference>
<protein>
    <recommendedName>
        <fullName evidence="2">YqaJ viral recombinase domain-containing protein</fullName>
    </recommendedName>
</protein>
<sequence length="313" mass="36624">MQAIRLVNTTDITDKEWLEWRRRGITGSDIGAICGINKWSSPVSVYMDKLGELPEQEDNEAMYFGRILEDVVAKEFSFRTGFRVERRNAILQHLEHEWALANIDRLIIDREKGHGILEVKTTSEYLKDQWTDDEVPASYLTQIQWYLFVTGLQWGYFATLIGGNKFIMKYVERDDELIQYLFDIGKEFWEEHVLKKAPPAFDGSDASTKLLSELYPKSEDGSQTELPDEANALITAIEQLKQDEKDLETTRKEYENKLKSMLGDFESGVIGDREVTWRSYETTRFDSKSFRKDHEDLFEKYRKTTLARRLLIK</sequence>
<proteinExistence type="predicted"/>
<name>A0A419SCY5_9BACL</name>
<dbReference type="InterPro" id="IPR011604">
    <property type="entry name" value="PDDEXK-like_dom_sf"/>
</dbReference>
<dbReference type="OrthoDB" id="46225at2"/>